<accession>A0A9W6QCY7</accession>
<evidence type="ECO:0000259" key="2">
    <source>
        <dbReference type="Pfam" id="PF13672"/>
    </source>
</evidence>
<dbReference type="Pfam" id="PF13672">
    <property type="entry name" value="PP2C_2"/>
    <property type="match status" value="1"/>
</dbReference>
<proteinExistence type="predicted"/>
<dbReference type="Proteomes" id="UP001165041">
    <property type="component" value="Unassembled WGS sequence"/>
</dbReference>
<dbReference type="InterPro" id="IPR001932">
    <property type="entry name" value="PPM-type_phosphatase-like_dom"/>
</dbReference>
<organism evidence="3 4">
    <name type="scientific">Kitasatospora phosalacinea</name>
    <dbReference type="NCBI Taxonomy" id="2065"/>
    <lineage>
        <taxon>Bacteria</taxon>
        <taxon>Bacillati</taxon>
        <taxon>Actinomycetota</taxon>
        <taxon>Actinomycetes</taxon>
        <taxon>Kitasatosporales</taxon>
        <taxon>Streptomycetaceae</taxon>
        <taxon>Kitasatospora</taxon>
    </lineage>
</organism>
<dbReference type="Gene3D" id="3.60.40.10">
    <property type="entry name" value="PPM-type phosphatase domain"/>
    <property type="match status" value="1"/>
</dbReference>
<reference evidence="3" key="1">
    <citation type="submission" date="2023-02" db="EMBL/GenBank/DDBJ databases">
        <title>Kitasatospora phosalacinea NBRC 14627.</title>
        <authorList>
            <person name="Ichikawa N."/>
            <person name="Sato H."/>
            <person name="Tonouchi N."/>
        </authorList>
    </citation>
    <scope>NUCLEOTIDE SEQUENCE</scope>
    <source>
        <strain evidence="3">NBRC 14627</strain>
    </source>
</reference>
<dbReference type="AlphaFoldDB" id="A0A9W6QCY7"/>
<dbReference type="SUPFAM" id="SSF81606">
    <property type="entry name" value="PP2C-like"/>
    <property type="match status" value="1"/>
</dbReference>
<feature type="region of interest" description="Disordered" evidence="1">
    <location>
        <begin position="1"/>
        <end position="35"/>
    </location>
</feature>
<gene>
    <name evidence="3" type="ORF">Kpho02_50100</name>
</gene>
<feature type="compositionally biased region" description="Pro residues" evidence="1">
    <location>
        <begin position="11"/>
        <end position="27"/>
    </location>
</feature>
<protein>
    <recommendedName>
        <fullName evidence="2">PPM-type phosphatase domain-containing protein</fullName>
    </recommendedName>
</protein>
<dbReference type="InterPro" id="IPR036457">
    <property type="entry name" value="PPM-type-like_dom_sf"/>
</dbReference>
<evidence type="ECO:0000313" key="3">
    <source>
        <dbReference type="EMBL" id="GLW72711.1"/>
    </source>
</evidence>
<evidence type="ECO:0000313" key="4">
    <source>
        <dbReference type="Proteomes" id="UP001165041"/>
    </source>
</evidence>
<evidence type="ECO:0000256" key="1">
    <source>
        <dbReference type="SAM" id="MobiDB-lite"/>
    </source>
</evidence>
<sequence length="323" mass="34336">MTPDHRGAPGPGSPTAPPGPAGPPPATGPDRVPWQRIAVDVPGLEFEARPPSQYAFDFPDSECEGWSTDRLTLRFASVRGAKHRYYRQPRQDAVRAAVHEATGSIVFAVADGVSSAAESHQGAVEACRAAVERILHLLDRGAQRLDGADVAAHAAERLRELARWRLGVALPQAAEVARLYATTLVAGAVRTAGDVLEAELFRVGDSGAWLLDRAGGGYRPLFGGKAVPGTPLVSNAVSPLPLVPDRPETAVGRLAEPWTLLVGTDGFGDPLGEGDGRVGELFARQLASPPPPLWLGHVLDFTRETFDDDRTLLAVWPRAEGAR</sequence>
<dbReference type="EMBL" id="BSSA01000019">
    <property type="protein sequence ID" value="GLW72711.1"/>
    <property type="molecule type" value="Genomic_DNA"/>
</dbReference>
<name>A0A9W6QCY7_9ACTN</name>
<comment type="caution">
    <text evidence="3">The sequence shown here is derived from an EMBL/GenBank/DDBJ whole genome shotgun (WGS) entry which is preliminary data.</text>
</comment>
<feature type="domain" description="PPM-type phosphatase" evidence="2">
    <location>
        <begin position="79"/>
        <end position="223"/>
    </location>
</feature>